<keyword evidence="1" id="KW-0812">Transmembrane</keyword>
<dbReference type="EMBL" id="WFLM01000003">
    <property type="protein sequence ID" value="KAB8038694.1"/>
    <property type="molecule type" value="Genomic_DNA"/>
</dbReference>
<evidence type="ECO:0000313" key="2">
    <source>
        <dbReference type="EMBL" id="KAB8038694.1"/>
    </source>
</evidence>
<protein>
    <submittedName>
        <fullName evidence="2">Uncharacterized protein</fullName>
    </submittedName>
</protein>
<dbReference type="AlphaFoldDB" id="A0A6N6VTX6"/>
<evidence type="ECO:0000256" key="1">
    <source>
        <dbReference type="SAM" id="Phobius"/>
    </source>
</evidence>
<dbReference type="Proteomes" id="UP000437748">
    <property type="component" value="Unassembled WGS sequence"/>
</dbReference>
<reference evidence="2 3" key="1">
    <citation type="submission" date="2019-10" db="EMBL/GenBank/DDBJ databases">
        <title>New species of Slilvanegrellaceae.</title>
        <authorList>
            <person name="Pitt A."/>
            <person name="Hahn M.W."/>
        </authorList>
    </citation>
    <scope>NUCLEOTIDE SEQUENCE [LARGE SCALE GENOMIC DNA]</scope>
    <source>
        <strain evidence="2 3">SP-Ram-0.45-NSY-1</strain>
    </source>
</reference>
<evidence type="ECO:0000313" key="3">
    <source>
        <dbReference type="Proteomes" id="UP000437748"/>
    </source>
</evidence>
<name>A0A6N6VTX6_9BACT</name>
<dbReference type="OrthoDB" id="9853680at2"/>
<keyword evidence="1" id="KW-0472">Membrane</keyword>
<sequence length="252" mass="28060">MKLRNTFLYISAFSLLNIFTLNSYAVVDNFSLNNEADLKSDNDESKLIENINKNLNVDEVFTQGGMNYTLYKGLKAFVGKDTSKDFSNEASSGNSPQDLSIRAPKTILLDKGAFKIFFDSKSVRNSKNRSSSDRMTSTSVKDFSDSDSLETVASKSAFKVAFNNQTKKFAVVTGNAIVKVSPDKIVKIPNKYFQVVKSYKALGLYVIKVPENVKFQDAVTQLKKLNPYSQAVGEEKVTSVNVEVLENFKTPM</sequence>
<gene>
    <name evidence="2" type="ORF">GCL60_07470</name>
</gene>
<keyword evidence="3" id="KW-1185">Reference proteome</keyword>
<comment type="caution">
    <text evidence="2">The sequence shown here is derived from an EMBL/GenBank/DDBJ whole genome shotgun (WGS) entry which is preliminary data.</text>
</comment>
<keyword evidence="1" id="KW-1133">Transmembrane helix</keyword>
<accession>A0A6N6VTX6</accession>
<dbReference type="RefSeq" id="WP_153419929.1">
    <property type="nucleotide sequence ID" value="NZ_WFLM01000003.1"/>
</dbReference>
<proteinExistence type="predicted"/>
<organism evidence="2 3">
    <name type="scientific">Silvanigrella paludirubra</name>
    <dbReference type="NCBI Taxonomy" id="2499159"/>
    <lineage>
        <taxon>Bacteria</taxon>
        <taxon>Pseudomonadati</taxon>
        <taxon>Bdellovibrionota</taxon>
        <taxon>Oligoflexia</taxon>
        <taxon>Silvanigrellales</taxon>
        <taxon>Silvanigrellaceae</taxon>
        <taxon>Silvanigrella</taxon>
    </lineage>
</organism>
<feature type="transmembrane region" description="Helical" evidence="1">
    <location>
        <begin position="7"/>
        <end position="27"/>
    </location>
</feature>